<dbReference type="Pfam" id="PF06055">
    <property type="entry name" value="ExoD"/>
    <property type="match status" value="1"/>
</dbReference>
<dbReference type="RefSeq" id="WP_407593632.1">
    <property type="nucleotide sequence ID" value="NZ_JBHDIY010000002.1"/>
</dbReference>
<proteinExistence type="predicted"/>
<dbReference type="InterPro" id="IPR010331">
    <property type="entry name" value="ExoD"/>
</dbReference>
<dbReference type="PIRSF" id="PIRSF033239">
    <property type="entry name" value="ExoD"/>
    <property type="match status" value="1"/>
</dbReference>
<evidence type="ECO:0000313" key="2">
    <source>
        <dbReference type="EMBL" id="MFL4471768.1"/>
    </source>
</evidence>
<name>A0ABW8V306_9RHOB</name>
<organism evidence="2 3">
    <name type="scientific">Tateyamaria armeniaca</name>
    <dbReference type="NCBI Taxonomy" id="2518930"/>
    <lineage>
        <taxon>Bacteria</taxon>
        <taxon>Pseudomonadati</taxon>
        <taxon>Pseudomonadota</taxon>
        <taxon>Alphaproteobacteria</taxon>
        <taxon>Rhodobacterales</taxon>
        <taxon>Roseobacteraceae</taxon>
        <taxon>Tateyamaria</taxon>
    </lineage>
</organism>
<sequence>MSSKQPIAQIADTLEDVTRNEDLCLGDAIGNFGTAAFASTVLAIALLLVSPLSGVPLFSSACGIAIFLIAVQAAFGRQSMWLPSRLMCLNMASPRAEQAIKRIRSFLDWLDARSTARWPALVTPPMSRGLYAICAILGLILPLLELVPMTSSLIGVAISFIATGLLARDGLIAAIGVCVIPVVALVPIAALAAVLGQ</sequence>
<gene>
    <name evidence="2" type="ORF">ACERZ8_18490</name>
</gene>
<accession>A0ABW8V306</accession>
<feature type="transmembrane region" description="Helical" evidence="1">
    <location>
        <begin position="130"/>
        <end position="158"/>
    </location>
</feature>
<protein>
    <submittedName>
        <fullName evidence="2">Exopolysaccharide biosynthesis protein</fullName>
    </submittedName>
</protein>
<dbReference type="Proteomes" id="UP001627408">
    <property type="component" value="Unassembled WGS sequence"/>
</dbReference>
<keyword evidence="1" id="KW-0812">Transmembrane</keyword>
<keyword evidence="1" id="KW-1133">Transmembrane helix</keyword>
<evidence type="ECO:0000256" key="1">
    <source>
        <dbReference type="SAM" id="Phobius"/>
    </source>
</evidence>
<dbReference type="PANTHER" id="PTHR41795">
    <property type="entry name" value="EXOPOLYSACCHARIDE SYNTHESIS PROTEIN"/>
    <property type="match status" value="1"/>
</dbReference>
<comment type="caution">
    <text evidence="2">The sequence shown here is derived from an EMBL/GenBank/DDBJ whole genome shotgun (WGS) entry which is preliminary data.</text>
</comment>
<reference evidence="2 3" key="1">
    <citation type="submission" date="2024-08" db="EMBL/GenBank/DDBJ databases">
        <title>Tateyamaria sp. nov., isolated from marine algae.</title>
        <authorList>
            <person name="Choi B.J."/>
            <person name="Kim J.M."/>
            <person name="Lee J.K."/>
            <person name="Choi D.G."/>
            <person name="Bayburt H."/>
            <person name="Baek J.H."/>
            <person name="Han D.M."/>
            <person name="Jeon C.O."/>
        </authorList>
    </citation>
    <scope>NUCLEOTIDE SEQUENCE [LARGE SCALE GENOMIC DNA]</scope>
    <source>
        <strain evidence="2 3">KMU-156</strain>
    </source>
</reference>
<feature type="transmembrane region" description="Helical" evidence="1">
    <location>
        <begin position="170"/>
        <end position="195"/>
    </location>
</feature>
<keyword evidence="1" id="KW-0472">Membrane</keyword>
<evidence type="ECO:0000313" key="3">
    <source>
        <dbReference type="Proteomes" id="UP001627408"/>
    </source>
</evidence>
<feature type="transmembrane region" description="Helical" evidence="1">
    <location>
        <begin position="28"/>
        <end position="49"/>
    </location>
</feature>
<dbReference type="EMBL" id="JBHDIY010000002">
    <property type="protein sequence ID" value="MFL4471768.1"/>
    <property type="molecule type" value="Genomic_DNA"/>
</dbReference>
<keyword evidence="3" id="KW-1185">Reference proteome</keyword>
<dbReference type="PANTHER" id="PTHR41795:SF1">
    <property type="entry name" value="EXOPOLYSACCHARIDE SYNTHESIS PROTEIN"/>
    <property type="match status" value="1"/>
</dbReference>
<feature type="transmembrane region" description="Helical" evidence="1">
    <location>
        <begin position="55"/>
        <end position="75"/>
    </location>
</feature>